<sequence length="279" mass="31241">MHSSLISTQIAQDHLDNPKWRFFDCRYELTVPDKKKAEFAVSHIPGALYVHMNQDLAATHVPGKTGRHPLPSVDDMARKFSAMGIDKSIQVVVYDDAGGSHAARFWWMLRWLGHDAVAVIDGGWSRWIKEERPVSSELLIPEAKEFIASPRLSWTVTADEILKELNNPETCVLDARSAQRFRGENEKFDPVAGHIPGANSAPFTDNLDENGNWKSRSELRQKFENLLDGSPAEEAVSYCGSGITACHNILAMYHAGLGDSRLYPGSWSEWITNPDRPVE</sequence>
<dbReference type="CDD" id="cd01448">
    <property type="entry name" value="TST_Repeat_1"/>
    <property type="match status" value="1"/>
</dbReference>
<evidence type="ECO:0000313" key="4">
    <source>
        <dbReference type="EMBL" id="SVB14427.1"/>
    </source>
</evidence>
<dbReference type="InterPro" id="IPR001307">
    <property type="entry name" value="Thiosulphate_STrfase_CS"/>
</dbReference>
<dbReference type="PANTHER" id="PTHR11364:SF27">
    <property type="entry name" value="SULFURTRANSFERASE"/>
    <property type="match status" value="1"/>
</dbReference>
<gene>
    <name evidence="4" type="ORF">METZ01_LOCUS167281</name>
</gene>
<reference evidence="4" key="1">
    <citation type="submission" date="2018-05" db="EMBL/GenBank/DDBJ databases">
        <authorList>
            <person name="Lanie J.A."/>
            <person name="Ng W.-L."/>
            <person name="Kazmierczak K.M."/>
            <person name="Andrzejewski T.M."/>
            <person name="Davidsen T.M."/>
            <person name="Wayne K.J."/>
            <person name="Tettelin H."/>
            <person name="Glass J.I."/>
            <person name="Rusch D."/>
            <person name="Podicherti R."/>
            <person name="Tsui H.-C.T."/>
            <person name="Winkler M.E."/>
        </authorList>
    </citation>
    <scope>NUCLEOTIDE SEQUENCE</scope>
</reference>
<dbReference type="SMART" id="SM00450">
    <property type="entry name" value="RHOD"/>
    <property type="match status" value="2"/>
</dbReference>
<protein>
    <recommendedName>
        <fullName evidence="3">Rhodanese domain-containing protein</fullName>
    </recommendedName>
</protein>
<dbReference type="Gene3D" id="3.40.250.10">
    <property type="entry name" value="Rhodanese-like domain"/>
    <property type="match status" value="2"/>
</dbReference>
<proteinExistence type="predicted"/>
<name>A0A382BMM6_9ZZZZ</name>
<dbReference type="CDD" id="cd01449">
    <property type="entry name" value="TST_Repeat_2"/>
    <property type="match status" value="1"/>
</dbReference>
<evidence type="ECO:0000256" key="1">
    <source>
        <dbReference type="ARBA" id="ARBA00022679"/>
    </source>
</evidence>
<keyword evidence="2" id="KW-0677">Repeat</keyword>
<dbReference type="GO" id="GO:0004792">
    <property type="term" value="F:thiosulfate-cyanide sulfurtransferase activity"/>
    <property type="evidence" value="ECO:0007669"/>
    <property type="project" value="InterPro"/>
</dbReference>
<keyword evidence="1" id="KW-0808">Transferase</keyword>
<evidence type="ECO:0000259" key="3">
    <source>
        <dbReference type="PROSITE" id="PS50206"/>
    </source>
</evidence>
<feature type="domain" description="Rhodanese" evidence="3">
    <location>
        <begin position="166"/>
        <end position="279"/>
    </location>
</feature>
<dbReference type="InterPro" id="IPR001763">
    <property type="entry name" value="Rhodanese-like_dom"/>
</dbReference>
<dbReference type="Pfam" id="PF00581">
    <property type="entry name" value="Rhodanese"/>
    <property type="match status" value="2"/>
</dbReference>
<dbReference type="AlphaFoldDB" id="A0A382BMM6"/>
<dbReference type="PROSITE" id="PS00380">
    <property type="entry name" value="RHODANESE_1"/>
    <property type="match status" value="1"/>
</dbReference>
<evidence type="ECO:0000256" key="2">
    <source>
        <dbReference type="ARBA" id="ARBA00022737"/>
    </source>
</evidence>
<feature type="domain" description="Rhodanese" evidence="3">
    <location>
        <begin position="16"/>
        <end position="136"/>
    </location>
</feature>
<dbReference type="InterPro" id="IPR036873">
    <property type="entry name" value="Rhodanese-like_dom_sf"/>
</dbReference>
<dbReference type="PROSITE" id="PS50206">
    <property type="entry name" value="RHODANESE_3"/>
    <property type="match status" value="2"/>
</dbReference>
<dbReference type="InterPro" id="IPR045078">
    <property type="entry name" value="TST/MPST-like"/>
</dbReference>
<dbReference type="PANTHER" id="PTHR11364">
    <property type="entry name" value="THIOSULFATE SULFERTANSFERASE"/>
    <property type="match status" value="1"/>
</dbReference>
<accession>A0A382BMM6</accession>
<dbReference type="SUPFAM" id="SSF52821">
    <property type="entry name" value="Rhodanese/Cell cycle control phosphatase"/>
    <property type="match status" value="2"/>
</dbReference>
<dbReference type="EMBL" id="UINC01030287">
    <property type="protein sequence ID" value="SVB14427.1"/>
    <property type="molecule type" value="Genomic_DNA"/>
</dbReference>
<organism evidence="4">
    <name type="scientific">marine metagenome</name>
    <dbReference type="NCBI Taxonomy" id="408172"/>
    <lineage>
        <taxon>unclassified sequences</taxon>
        <taxon>metagenomes</taxon>
        <taxon>ecological metagenomes</taxon>
    </lineage>
</organism>